<dbReference type="OrthoDB" id="5337308at2759"/>
<comment type="caution">
    <text evidence="2">The sequence shown here is derived from an EMBL/GenBank/DDBJ whole genome shotgun (WGS) entry which is preliminary data.</text>
</comment>
<gene>
    <name evidence="2" type="ORF">CTA1_2737</name>
</gene>
<feature type="chain" id="PRO_5020850933" evidence="1">
    <location>
        <begin position="30"/>
        <end position="358"/>
    </location>
</feature>
<evidence type="ECO:0000256" key="1">
    <source>
        <dbReference type="SAM" id="SignalP"/>
    </source>
</evidence>
<protein>
    <submittedName>
        <fullName evidence="2">Uncharacterized protein</fullName>
    </submittedName>
</protein>
<dbReference type="STRING" id="1306861.A0A4U6XCY8"/>
<dbReference type="Proteomes" id="UP000310108">
    <property type="component" value="Unassembled WGS sequence"/>
</dbReference>
<accession>A0A4U6XCY8</accession>
<dbReference type="AlphaFoldDB" id="A0A4U6XCY8"/>
<proteinExistence type="predicted"/>
<feature type="signal peptide" evidence="1">
    <location>
        <begin position="1"/>
        <end position="29"/>
    </location>
</feature>
<reference evidence="2 3" key="1">
    <citation type="journal article" date="2019" name="PLoS ONE">
        <title>Comparative genome analysis indicates high evolutionary potential of pathogenicity genes in Colletotrichum tanaceti.</title>
        <authorList>
            <person name="Lelwala R.V."/>
            <person name="Korhonen P.K."/>
            <person name="Young N.D."/>
            <person name="Scott J.B."/>
            <person name="Ades P.A."/>
            <person name="Gasser R.B."/>
            <person name="Taylor P.W.J."/>
        </authorList>
    </citation>
    <scope>NUCLEOTIDE SEQUENCE [LARGE SCALE GENOMIC DNA]</scope>
    <source>
        <strain evidence="2">BRIP57314</strain>
    </source>
</reference>
<name>A0A4U6XCY8_9PEZI</name>
<keyword evidence="3" id="KW-1185">Reference proteome</keyword>
<organism evidence="2 3">
    <name type="scientific">Colletotrichum tanaceti</name>
    <dbReference type="NCBI Taxonomy" id="1306861"/>
    <lineage>
        <taxon>Eukaryota</taxon>
        <taxon>Fungi</taxon>
        <taxon>Dikarya</taxon>
        <taxon>Ascomycota</taxon>
        <taxon>Pezizomycotina</taxon>
        <taxon>Sordariomycetes</taxon>
        <taxon>Hypocreomycetidae</taxon>
        <taxon>Glomerellales</taxon>
        <taxon>Glomerellaceae</taxon>
        <taxon>Colletotrichum</taxon>
        <taxon>Colletotrichum destructivum species complex</taxon>
    </lineage>
</organism>
<evidence type="ECO:0000313" key="3">
    <source>
        <dbReference type="Proteomes" id="UP000310108"/>
    </source>
</evidence>
<evidence type="ECO:0000313" key="2">
    <source>
        <dbReference type="EMBL" id="TKW53611.1"/>
    </source>
</evidence>
<sequence>MAYTVYYFGARGFRSFFLLFLLHITLISASPNPTNVLTKRVKVEVVPKFDNDYEGRVKMGQYLRDLFLLSDEELATKNNGSSLASPFKDPAAVALNGWTENRYWYPYPRSKWRALPFYQNRLDKAFADEYFPVDKKESAIYDYWHDKTFFKDGVEKQPTMATYVSVVVPASGAFIFDTSFSPKDTKAEKEEKEGKSFGGDVPELDTLSDIAYFQWKHACEAKSVDVKNLKVIFRSHITHQGTYDIVVQALKEEKYEYVPGWDNKAVFSMDSRQGQAILGTIHGSSPAWMLIQHKKALGLKKITEVAVFSSDKGFAFENDPEGSRANLNLRFIIEDVDKGVHFNVESSEEKGWFSWFYW</sequence>
<dbReference type="EMBL" id="PJEX01000177">
    <property type="protein sequence ID" value="TKW53611.1"/>
    <property type="molecule type" value="Genomic_DNA"/>
</dbReference>
<keyword evidence="1" id="KW-0732">Signal</keyword>